<feature type="signal peptide" evidence="1">
    <location>
        <begin position="1"/>
        <end position="24"/>
    </location>
</feature>
<dbReference type="Proteomes" id="UP001341840">
    <property type="component" value="Unassembled WGS sequence"/>
</dbReference>
<reference evidence="2 3" key="1">
    <citation type="journal article" date="2023" name="Plants (Basel)">
        <title>Bridging the Gap: Combining Genomics and Transcriptomics Approaches to Understand Stylosanthes scabra, an Orphan Legume from the Brazilian Caatinga.</title>
        <authorList>
            <person name="Ferreira-Neto J.R.C."/>
            <person name="da Silva M.D."/>
            <person name="Binneck E."/>
            <person name="de Melo N.F."/>
            <person name="da Silva R.H."/>
            <person name="de Melo A.L.T.M."/>
            <person name="Pandolfi V."/>
            <person name="Bustamante F.O."/>
            <person name="Brasileiro-Vidal A.C."/>
            <person name="Benko-Iseppon A.M."/>
        </authorList>
    </citation>
    <scope>NUCLEOTIDE SEQUENCE [LARGE SCALE GENOMIC DNA]</scope>
    <source>
        <tissue evidence="2">Leaves</tissue>
    </source>
</reference>
<comment type="caution">
    <text evidence="2">The sequence shown here is derived from an EMBL/GenBank/DDBJ whole genome shotgun (WGS) entry which is preliminary data.</text>
</comment>
<dbReference type="EMBL" id="JASCZI010242395">
    <property type="protein sequence ID" value="MED6210922.1"/>
    <property type="molecule type" value="Genomic_DNA"/>
</dbReference>
<evidence type="ECO:0000256" key="1">
    <source>
        <dbReference type="SAM" id="SignalP"/>
    </source>
</evidence>
<organism evidence="2 3">
    <name type="scientific">Stylosanthes scabra</name>
    <dbReference type="NCBI Taxonomy" id="79078"/>
    <lineage>
        <taxon>Eukaryota</taxon>
        <taxon>Viridiplantae</taxon>
        <taxon>Streptophyta</taxon>
        <taxon>Embryophyta</taxon>
        <taxon>Tracheophyta</taxon>
        <taxon>Spermatophyta</taxon>
        <taxon>Magnoliopsida</taxon>
        <taxon>eudicotyledons</taxon>
        <taxon>Gunneridae</taxon>
        <taxon>Pentapetalae</taxon>
        <taxon>rosids</taxon>
        <taxon>fabids</taxon>
        <taxon>Fabales</taxon>
        <taxon>Fabaceae</taxon>
        <taxon>Papilionoideae</taxon>
        <taxon>50 kb inversion clade</taxon>
        <taxon>dalbergioids sensu lato</taxon>
        <taxon>Dalbergieae</taxon>
        <taxon>Pterocarpus clade</taxon>
        <taxon>Stylosanthes</taxon>
    </lineage>
</organism>
<keyword evidence="1" id="KW-0732">Signal</keyword>
<sequence length="95" mass="11137">MIDHQKRSVWLVVLVLCFTVIGFGESTYRNSCAGVNYPKIFDLDQNHLILREIWKEKQQAKVKERIDKCVKEKLLDSCNVLNIQINKANVKKNYL</sequence>
<gene>
    <name evidence="2" type="ORF">PIB30_068653</name>
</gene>
<keyword evidence="3" id="KW-1185">Reference proteome</keyword>
<proteinExistence type="predicted"/>
<evidence type="ECO:0000313" key="2">
    <source>
        <dbReference type="EMBL" id="MED6210922.1"/>
    </source>
</evidence>
<protein>
    <submittedName>
        <fullName evidence="2">Uncharacterized protein</fullName>
    </submittedName>
</protein>
<feature type="chain" id="PRO_5047220532" evidence="1">
    <location>
        <begin position="25"/>
        <end position="95"/>
    </location>
</feature>
<accession>A0ABU6YMD8</accession>
<evidence type="ECO:0000313" key="3">
    <source>
        <dbReference type="Proteomes" id="UP001341840"/>
    </source>
</evidence>
<name>A0ABU6YMD8_9FABA</name>